<evidence type="ECO:0000256" key="1">
    <source>
        <dbReference type="ARBA" id="ARBA00001933"/>
    </source>
</evidence>
<reference evidence="12 13" key="1">
    <citation type="submission" date="2017-04" db="EMBL/GenBank/DDBJ databases">
        <authorList>
            <person name="Afonso C.L."/>
            <person name="Miller P.J."/>
            <person name="Scott M.A."/>
            <person name="Spackman E."/>
            <person name="Goraichik I."/>
            <person name="Dimitrov K.M."/>
            <person name="Suarez D.L."/>
            <person name="Swayne D.E."/>
        </authorList>
    </citation>
    <scope>NUCLEOTIDE SEQUENCE [LARGE SCALE GENOMIC DNA]</scope>
    <source>
        <strain evidence="12 13">CGMCC 1.10972</strain>
    </source>
</reference>
<dbReference type="AlphaFoldDB" id="A0A1W2E3L0"/>
<keyword evidence="6" id="KW-0479">Metal-binding</keyword>
<dbReference type="GO" id="GO:0031071">
    <property type="term" value="F:cysteine desulfurase activity"/>
    <property type="evidence" value="ECO:0007669"/>
    <property type="project" value="UniProtKB-EC"/>
</dbReference>
<dbReference type="PIRSF" id="PIRSF005572">
    <property type="entry name" value="NifS"/>
    <property type="match status" value="1"/>
</dbReference>
<evidence type="ECO:0000256" key="3">
    <source>
        <dbReference type="ARBA" id="ARBA00006490"/>
    </source>
</evidence>
<dbReference type="InterPro" id="IPR016454">
    <property type="entry name" value="Cysteine_dSase"/>
</dbReference>
<dbReference type="Gene3D" id="3.90.1150.10">
    <property type="entry name" value="Aspartate Aminotransferase, domain 1"/>
    <property type="match status" value="1"/>
</dbReference>
<dbReference type="InterPro" id="IPR000192">
    <property type="entry name" value="Aminotrans_V_dom"/>
</dbReference>
<accession>A0A1W2E3L0</accession>
<comment type="cofactor">
    <cofactor evidence="1">
        <name>pyridoxal 5'-phosphate</name>
        <dbReference type="ChEBI" id="CHEBI:597326"/>
    </cofactor>
</comment>
<proteinExistence type="inferred from homology"/>
<evidence type="ECO:0000256" key="8">
    <source>
        <dbReference type="ARBA" id="ARBA00023004"/>
    </source>
</evidence>
<comment type="catalytic activity">
    <reaction evidence="10">
        <text>(sulfur carrier)-H + L-cysteine = (sulfur carrier)-SH + L-alanine</text>
        <dbReference type="Rhea" id="RHEA:43892"/>
        <dbReference type="Rhea" id="RHEA-COMP:14737"/>
        <dbReference type="Rhea" id="RHEA-COMP:14739"/>
        <dbReference type="ChEBI" id="CHEBI:29917"/>
        <dbReference type="ChEBI" id="CHEBI:35235"/>
        <dbReference type="ChEBI" id="CHEBI:57972"/>
        <dbReference type="ChEBI" id="CHEBI:64428"/>
        <dbReference type="EC" id="2.8.1.7"/>
    </reaction>
</comment>
<keyword evidence="5" id="KW-0808">Transferase</keyword>
<dbReference type="Gene3D" id="1.10.260.50">
    <property type="match status" value="1"/>
</dbReference>
<feature type="domain" description="Aminotransferase class V" evidence="11">
    <location>
        <begin position="9"/>
        <end position="347"/>
    </location>
</feature>
<keyword evidence="8" id="KW-0408">Iron</keyword>
<evidence type="ECO:0000256" key="6">
    <source>
        <dbReference type="ARBA" id="ARBA00022723"/>
    </source>
</evidence>
<dbReference type="STRING" id="937218.SAMN06297251_12054"/>
<dbReference type="InterPro" id="IPR015424">
    <property type="entry name" value="PyrdxlP-dep_Trfase"/>
</dbReference>
<evidence type="ECO:0000256" key="5">
    <source>
        <dbReference type="ARBA" id="ARBA00022679"/>
    </source>
</evidence>
<comment type="function">
    <text evidence="2">Catalyzes the removal of elemental sulfur atoms from cysteine to produce alanine. Seems to participate in the biosynthesis of the nitrogenase metalloclusters by providing the inorganic sulfur required for the Fe-S core formation.</text>
</comment>
<evidence type="ECO:0000256" key="9">
    <source>
        <dbReference type="ARBA" id="ARBA00023014"/>
    </source>
</evidence>
<evidence type="ECO:0000256" key="4">
    <source>
        <dbReference type="ARBA" id="ARBA00013558"/>
    </source>
</evidence>
<keyword evidence="7" id="KW-0663">Pyridoxal phosphate</keyword>
<dbReference type="PANTHER" id="PTHR11601">
    <property type="entry name" value="CYSTEINE DESULFURYLASE FAMILY MEMBER"/>
    <property type="match status" value="1"/>
</dbReference>
<evidence type="ECO:0000313" key="12">
    <source>
        <dbReference type="EMBL" id="SMD03982.1"/>
    </source>
</evidence>
<organism evidence="12 13">
    <name type="scientific">Fulvimarina manganoxydans</name>
    <dbReference type="NCBI Taxonomy" id="937218"/>
    <lineage>
        <taxon>Bacteria</taxon>
        <taxon>Pseudomonadati</taxon>
        <taxon>Pseudomonadota</taxon>
        <taxon>Alphaproteobacteria</taxon>
        <taxon>Hyphomicrobiales</taxon>
        <taxon>Aurantimonadaceae</taxon>
        <taxon>Fulvimarina</taxon>
    </lineage>
</organism>
<dbReference type="InterPro" id="IPR015422">
    <property type="entry name" value="PyrdxlP-dep_Trfase_small"/>
</dbReference>
<dbReference type="Gene3D" id="3.40.640.10">
    <property type="entry name" value="Type I PLP-dependent aspartate aminotransferase-like (Major domain)"/>
    <property type="match status" value="1"/>
</dbReference>
<protein>
    <recommendedName>
        <fullName evidence="4">Cysteine desulfurase</fullName>
    </recommendedName>
</protein>
<dbReference type="InterPro" id="IPR015421">
    <property type="entry name" value="PyrdxlP-dep_Trfase_major"/>
</dbReference>
<dbReference type="Proteomes" id="UP000192656">
    <property type="component" value="Unassembled WGS sequence"/>
</dbReference>
<dbReference type="GO" id="GO:0046872">
    <property type="term" value="F:metal ion binding"/>
    <property type="evidence" value="ECO:0007669"/>
    <property type="project" value="UniProtKB-KW"/>
</dbReference>
<dbReference type="EMBL" id="FWXR01000020">
    <property type="protein sequence ID" value="SMD03982.1"/>
    <property type="molecule type" value="Genomic_DNA"/>
</dbReference>
<dbReference type="GO" id="GO:0051536">
    <property type="term" value="F:iron-sulfur cluster binding"/>
    <property type="evidence" value="ECO:0007669"/>
    <property type="project" value="UniProtKB-KW"/>
</dbReference>
<evidence type="ECO:0000313" key="13">
    <source>
        <dbReference type="Proteomes" id="UP000192656"/>
    </source>
</evidence>
<evidence type="ECO:0000256" key="7">
    <source>
        <dbReference type="ARBA" id="ARBA00022898"/>
    </source>
</evidence>
<name>A0A1W2E3L0_9HYPH</name>
<keyword evidence="9" id="KW-0411">Iron-sulfur</keyword>
<dbReference type="SUPFAM" id="SSF53383">
    <property type="entry name" value="PLP-dependent transferases"/>
    <property type="match status" value="1"/>
</dbReference>
<comment type="similarity">
    <text evidence="3">Belongs to the class-V pyridoxal-phosphate-dependent aminotransferase family. NifS/IscS subfamily.</text>
</comment>
<keyword evidence="13" id="KW-1185">Reference proteome</keyword>
<sequence length="374" mass="38301">MVIEALDAANPSSVHSEGRAARAFVEDARRALADLLACNPGEVTFTSGASEATATALTPHWLVGGNRVDHSRLAVIETDHAAMLAGGHFNAEAVTMLSVDSAGRVKIDVLREWIEACSSAGPAILALGLANSETGVLQDIEAIATEIEGHDIRLVVDAVQVVGRMPLSLASCRADAVIVSSHKIGGPKGVGALVLRDTGTRPYPLIPGGGQEKGRRSGTEPVAAIAGFGAAARAASFDLRNDNGAMATKRDAMEAHLRGALPDLVILGAAAPRLPNTSSIAYPGLKAETVQIGLDLGGFAVSAGSACSSGKIGRSHVVAALSRAGLNVDADHGAIRVSIGRETSKDALSSFADAYIRLAMRARGSRTETSGRAA</sequence>
<evidence type="ECO:0000256" key="2">
    <source>
        <dbReference type="ARBA" id="ARBA00003120"/>
    </source>
</evidence>
<gene>
    <name evidence="12" type="ORF">SAMN06297251_12054</name>
</gene>
<dbReference type="Pfam" id="PF00266">
    <property type="entry name" value="Aminotran_5"/>
    <property type="match status" value="1"/>
</dbReference>
<dbReference type="PANTHER" id="PTHR11601:SF34">
    <property type="entry name" value="CYSTEINE DESULFURASE"/>
    <property type="match status" value="1"/>
</dbReference>
<evidence type="ECO:0000256" key="10">
    <source>
        <dbReference type="ARBA" id="ARBA00050776"/>
    </source>
</evidence>
<evidence type="ECO:0000259" key="11">
    <source>
        <dbReference type="Pfam" id="PF00266"/>
    </source>
</evidence>